<keyword evidence="5" id="KW-0503">Monooxygenase</keyword>
<proteinExistence type="inferred from homology"/>
<dbReference type="InterPro" id="IPR002938">
    <property type="entry name" value="FAD-bd"/>
</dbReference>
<dbReference type="InterPro" id="IPR050493">
    <property type="entry name" value="FAD-dep_Monooxygenase_BioMet"/>
</dbReference>
<gene>
    <name evidence="7" type="ORF">FFLO_05518</name>
</gene>
<dbReference type="EMBL" id="JABELV010000142">
    <property type="protein sequence ID" value="KAG7529640.1"/>
    <property type="molecule type" value="Genomic_DNA"/>
</dbReference>
<reference evidence="7" key="1">
    <citation type="submission" date="2020-04" db="EMBL/GenBank/DDBJ databases">
        <title>Analysis of mating type loci in Filobasidium floriforme.</title>
        <authorList>
            <person name="Nowrousian M."/>
        </authorList>
    </citation>
    <scope>NUCLEOTIDE SEQUENCE</scope>
    <source>
        <strain evidence="7">CBS 6242</strain>
    </source>
</reference>
<accession>A0A8K0JIE5</accession>
<evidence type="ECO:0000256" key="4">
    <source>
        <dbReference type="ARBA" id="ARBA00023002"/>
    </source>
</evidence>
<evidence type="ECO:0000259" key="6">
    <source>
        <dbReference type="Pfam" id="PF01494"/>
    </source>
</evidence>
<name>A0A8K0JIE5_9TREE</name>
<comment type="caution">
    <text evidence="7">The sequence shown here is derived from an EMBL/GenBank/DDBJ whole genome shotgun (WGS) entry which is preliminary data.</text>
</comment>
<dbReference type="PANTHER" id="PTHR13789:SF309">
    <property type="entry name" value="PUTATIVE (AFU_ORTHOLOGUE AFUA_6G14510)-RELATED"/>
    <property type="match status" value="1"/>
</dbReference>
<evidence type="ECO:0000256" key="5">
    <source>
        <dbReference type="ARBA" id="ARBA00023033"/>
    </source>
</evidence>
<keyword evidence="2" id="KW-0285">Flavoprotein</keyword>
<dbReference type="Proteomes" id="UP000812966">
    <property type="component" value="Unassembled WGS sequence"/>
</dbReference>
<evidence type="ECO:0000256" key="1">
    <source>
        <dbReference type="ARBA" id="ARBA00007992"/>
    </source>
</evidence>
<organism evidence="7 8">
    <name type="scientific">Filobasidium floriforme</name>
    <dbReference type="NCBI Taxonomy" id="5210"/>
    <lineage>
        <taxon>Eukaryota</taxon>
        <taxon>Fungi</taxon>
        <taxon>Dikarya</taxon>
        <taxon>Basidiomycota</taxon>
        <taxon>Agaricomycotina</taxon>
        <taxon>Tremellomycetes</taxon>
        <taxon>Filobasidiales</taxon>
        <taxon>Filobasidiaceae</taxon>
        <taxon>Filobasidium</taxon>
    </lineage>
</organism>
<dbReference type="PRINTS" id="PR00420">
    <property type="entry name" value="RNGMNOXGNASE"/>
</dbReference>
<dbReference type="Gene3D" id="3.50.50.60">
    <property type="entry name" value="FAD/NAD(P)-binding domain"/>
    <property type="match status" value="1"/>
</dbReference>
<dbReference type="InterPro" id="IPR036188">
    <property type="entry name" value="FAD/NAD-bd_sf"/>
</dbReference>
<comment type="similarity">
    <text evidence="1">Belongs to the paxM FAD-dependent monooxygenase family.</text>
</comment>
<dbReference type="AlphaFoldDB" id="A0A8K0JIE5"/>
<keyword evidence="4" id="KW-0560">Oxidoreductase</keyword>
<evidence type="ECO:0000256" key="2">
    <source>
        <dbReference type="ARBA" id="ARBA00022630"/>
    </source>
</evidence>
<dbReference type="SUPFAM" id="SSF51905">
    <property type="entry name" value="FAD/NAD(P)-binding domain"/>
    <property type="match status" value="1"/>
</dbReference>
<dbReference type="GO" id="GO:0071949">
    <property type="term" value="F:FAD binding"/>
    <property type="evidence" value="ECO:0007669"/>
    <property type="project" value="InterPro"/>
</dbReference>
<evidence type="ECO:0000256" key="3">
    <source>
        <dbReference type="ARBA" id="ARBA00022827"/>
    </source>
</evidence>
<dbReference type="PANTHER" id="PTHR13789">
    <property type="entry name" value="MONOOXYGENASE"/>
    <property type="match status" value="1"/>
</dbReference>
<dbReference type="Pfam" id="PF01494">
    <property type="entry name" value="FAD_binding_3"/>
    <property type="match status" value="1"/>
</dbReference>
<protein>
    <recommendedName>
        <fullName evidence="6">FAD-binding domain-containing protein</fullName>
    </recommendedName>
</protein>
<evidence type="ECO:0000313" key="7">
    <source>
        <dbReference type="EMBL" id="KAG7529640.1"/>
    </source>
</evidence>
<keyword evidence="3" id="KW-0274">FAD</keyword>
<keyword evidence="8" id="KW-1185">Reference proteome</keyword>
<sequence>MTLALVARPHVIIVGAGLAGPALASALAGQGIRSTVLERHSTPQNIGGVILVAPNAMRVLDKQVGIEPRLRAAGCTYDAIDIYTEGSGSLNRVGGFMTTNGNVRGLTIARPVLQNLLLDRCQEYDDGRITIRYSSRLARIQEDKDAVTAVLEDGTEIKGDILIGADGIGSLVRQHILGETPVQPKYSGAVSLGSVLRRDQVQLPATMQLPAFFYTRSGTILLFAMDDDTIQWATTSPVPDRDRHSWQAYRESGQAIAQLQADWGHVTIEPIASLVRNTNNENIRLWAPYEMPVLPRWHTARTCVLGDAAHAIPPSMGQGAAQAFEDVGVLSRLLSEYKPTSTSTSTSFESTFAQFEALRRPRVDMIRKMTAKAESSRGATSSNLGWYVKNTVIRGAFMMFGKGKECYMNGGEVTGYDANAIDVQV</sequence>
<evidence type="ECO:0000313" key="8">
    <source>
        <dbReference type="Proteomes" id="UP000812966"/>
    </source>
</evidence>
<dbReference type="GO" id="GO:0004497">
    <property type="term" value="F:monooxygenase activity"/>
    <property type="evidence" value="ECO:0007669"/>
    <property type="project" value="UniProtKB-KW"/>
</dbReference>
<feature type="domain" description="FAD-binding" evidence="6">
    <location>
        <begin position="10"/>
        <end position="336"/>
    </location>
</feature>